<gene>
    <name evidence="3" type="ORF">G9444_1446</name>
</gene>
<dbReference type="InterPro" id="IPR004629">
    <property type="entry name" value="WecG_TagA_CpsF"/>
</dbReference>
<dbReference type="NCBIfam" id="TIGR00696">
    <property type="entry name" value="wecG_tagA_cpsF"/>
    <property type="match status" value="1"/>
</dbReference>
<proteinExistence type="predicted"/>
<keyword evidence="1" id="KW-0328">Glycosyltransferase</keyword>
<dbReference type="Pfam" id="PF03808">
    <property type="entry name" value="Glyco_tran_WecG"/>
    <property type="match status" value="1"/>
</dbReference>
<dbReference type="PANTHER" id="PTHR34136:SF1">
    <property type="entry name" value="UDP-N-ACETYL-D-MANNOSAMINURONIC ACID TRANSFERASE"/>
    <property type="match status" value="1"/>
</dbReference>
<dbReference type="PANTHER" id="PTHR34136">
    <property type="match status" value="1"/>
</dbReference>
<dbReference type="CDD" id="cd06533">
    <property type="entry name" value="Glyco_transf_WecG_TagA"/>
    <property type="match status" value="1"/>
</dbReference>
<keyword evidence="2 3" id="KW-0808">Transferase</keyword>
<dbReference type="OMA" id="NPPMGFI"/>
<name>A0A5P3G4Q3_RHOER</name>
<evidence type="ECO:0000256" key="2">
    <source>
        <dbReference type="ARBA" id="ARBA00022679"/>
    </source>
</evidence>
<evidence type="ECO:0000256" key="1">
    <source>
        <dbReference type="ARBA" id="ARBA00022676"/>
    </source>
</evidence>
<evidence type="ECO:0000313" key="4">
    <source>
        <dbReference type="Proteomes" id="UP000502345"/>
    </source>
</evidence>
<dbReference type="Proteomes" id="UP000502345">
    <property type="component" value="Chromosome"/>
</dbReference>
<dbReference type="GO" id="GO:0016758">
    <property type="term" value="F:hexosyltransferase activity"/>
    <property type="evidence" value="ECO:0007669"/>
    <property type="project" value="TreeGrafter"/>
</dbReference>
<organism evidence="3 4">
    <name type="scientific">Rhodococcus erythropolis</name>
    <name type="common">Arthrobacter picolinophilus</name>
    <dbReference type="NCBI Taxonomy" id="1833"/>
    <lineage>
        <taxon>Bacteria</taxon>
        <taxon>Bacillati</taxon>
        <taxon>Actinomycetota</taxon>
        <taxon>Actinomycetes</taxon>
        <taxon>Mycobacteriales</taxon>
        <taxon>Nocardiaceae</taxon>
        <taxon>Rhodococcus</taxon>
        <taxon>Rhodococcus erythropolis group</taxon>
    </lineage>
</organism>
<dbReference type="RefSeq" id="WP_020906566.1">
    <property type="nucleotide sequence ID" value="NZ_AP018733.1"/>
</dbReference>
<dbReference type="AlphaFoldDB" id="A0A5P3G4Q3"/>
<reference evidence="3 4" key="1">
    <citation type="submission" date="2020-03" db="EMBL/GenBank/DDBJ databases">
        <title>Screen low temperature-resistant strains for efficient degradation of petroleum hydrocarbons under the low temperature.</title>
        <authorList>
            <person name="Wang Y."/>
            <person name="Chen J."/>
        </authorList>
    </citation>
    <scope>NUCLEOTIDE SEQUENCE [LARGE SCALE GENOMIC DNA]</scope>
    <source>
        <strain evidence="3 4">KB1</strain>
    </source>
</reference>
<sequence>MDTIDLWGIRVKPCAPDDVIEWIRNNQGEKKVLLNHNLHSTYLHLTNEKFRSLYSSSDLTLIDGMPILAALAIRRFRRQQPSLSVSQRCGSTDWIPLVGDIDDGIRIAVIGASPSSNSSAVDAISRMAEHGEVRGWSGYAGKEALISEGFESLRTFRPDLVLIGLGMPIQEEFLLDHWDALPTAVFATVGGAIDQLSGQQRLAPRWTGKLGIEWLWRLASDPKRLASRYLVEPFKLMRVTVEFQFERRGIL</sequence>
<dbReference type="EMBL" id="CP050124">
    <property type="protein sequence ID" value="QIP38690.1"/>
    <property type="molecule type" value="Genomic_DNA"/>
</dbReference>
<protein>
    <submittedName>
        <fullName evidence="3">Putative glycosyltransferase</fullName>
    </submittedName>
</protein>
<evidence type="ECO:0000313" key="3">
    <source>
        <dbReference type="EMBL" id="QIP38690.1"/>
    </source>
</evidence>
<accession>A0A5P3G4Q3</accession>